<dbReference type="PATRIC" id="fig|265546.4.peg.1273"/>
<dbReference type="EMBL" id="JXTG01000004">
    <property type="protein sequence ID" value="KIP21598.1"/>
    <property type="molecule type" value="Genomic_DNA"/>
</dbReference>
<evidence type="ECO:0000313" key="2">
    <source>
        <dbReference type="Proteomes" id="UP000032047"/>
    </source>
</evidence>
<accession>A0A7W0C3C1</accession>
<organism evidence="1 2">
    <name type="scientific">Anoxybacillus ayderensis</name>
    <dbReference type="NCBI Taxonomy" id="265546"/>
    <lineage>
        <taxon>Bacteria</taxon>
        <taxon>Bacillati</taxon>
        <taxon>Bacillota</taxon>
        <taxon>Bacilli</taxon>
        <taxon>Bacillales</taxon>
        <taxon>Anoxybacillaceae</taxon>
        <taxon>Anoxybacillus</taxon>
    </lineage>
</organism>
<gene>
    <name evidence="1" type="ORF">JV16_01277</name>
</gene>
<sequence length="99" mass="11624">MPIFVILIIFSLSFYLYYKIKYFRSKRPMERKWISAKSSIALGSFVFFFAINQFFIHRSTVSLIVGIVFLFVGAGSIWGGYRAHRYYFPLAVKEAEETK</sequence>
<dbReference type="Pfam" id="PF14007">
    <property type="entry name" value="YtpI"/>
    <property type="match status" value="1"/>
</dbReference>
<dbReference type="Proteomes" id="UP000032047">
    <property type="component" value="Unassembled WGS sequence"/>
</dbReference>
<dbReference type="InterPro" id="IPR025618">
    <property type="entry name" value="YtpI"/>
</dbReference>
<reference evidence="1 2" key="1">
    <citation type="submission" date="2015-01" db="EMBL/GenBank/DDBJ databases">
        <title>Genome sequence of Anoxybacillus ayderensis strain AB04.</title>
        <authorList>
            <person name="Belduz A.O."/>
            <person name="Canakci S."/>
            <person name="Chan K.-G."/>
            <person name="Kahar U.M."/>
            <person name="Yaakob A.S."/>
            <person name="Chan C.S."/>
            <person name="Goh K.M."/>
        </authorList>
    </citation>
    <scope>NUCLEOTIDE SEQUENCE [LARGE SCALE GENOMIC DNA]</scope>
    <source>
        <strain evidence="1 2">AB04</strain>
    </source>
</reference>
<keyword evidence="2" id="KW-1185">Reference proteome</keyword>
<protein>
    <submittedName>
        <fullName evidence="1">Uncharacterized protein</fullName>
    </submittedName>
</protein>
<comment type="caution">
    <text evidence="1">The sequence shown here is derived from an EMBL/GenBank/DDBJ whole genome shotgun (WGS) entry which is preliminary data.</text>
</comment>
<proteinExistence type="predicted"/>
<dbReference type="AlphaFoldDB" id="A0A0D0HUX9"/>
<evidence type="ECO:0000313" key="1">
    <source>
        <dbReference type="EMBL" id="KIP21598.1"/>
    </source>
</evidence>
<accession>A0A0D0HUX9</accession>
<dbReference type="RefSeq" id="WP_021093773.1">
    <property type="nucleotide sequence ID" value="NZ_ANOC01000003.1"/>
</dbReference>
<name>A0A0D0HUX9_9BACL</name>